<dbReference type="PANTHER" id="PTHR37466:SF1">
    <property type="entry name" value="SLR1628 PROTEIN"/>
    <property type="match status" value="1"/>
</dbReference>
<dbReference type="AlphaFoldDB" id="A0A2W1JFL7"/>
<accession>A0A2W1JFL7</accession>
<keyword evidence="2" id="KW-1185">Reference proteome</keyword>
<dbReference type="Proteomes" id="UP000248857">
    <property type="component" value="Unassembled WGS sequence"/>
</dbReference>
<gene>
    <name evidence="1" type="ORF">C1752_03731</name>
</gene>
<proteinExistence type="predicted"/>
<dbReference type="Pfam" id="PF09996">
    <property type="entry name" value="DUF2237"/>
    <property type="match status" value="1"/>
</dbReference>
<dbReference type="Gene3D" id="3.30.56.110">
    <property type="entry name" value="Protein of unknown function DUF2237"/>
    <property type="match status" value="1"/>
</dbReference>
<name>A0A2W1JFL7_9CYAN</name>
<evidence type="ECO:0000313" key="2">
    <source>
        <dbReference type="Proteomes" id="UP000248857"/>
    </source>
</evidence>
<dbReference type="RefSeq" id="WP_110987126.1">
    <property type="nucleotide sequence ID" value="NZ_CAWNWM010000010.1"/>
</dbReference>
<dbReference type="OrthoDB" id="9792525at2"/>
<organism evidence="1 2">
    <name type="scientific">Acaryochloris thomasi RCC1774</name>
    <dbReference type="NCBI Taxonomy" id="1764569"/>
    <lineage>
        <taxon>Bacteria</taxon>
        <taxon>Bacillati</taxon>
        <taxon>Cyanobacteriota</taxon>
        <taxon>Cyanophyceae</taxon>
        <taxon>Acaryochloridales</taxon>
        <taxon>Acaryochloridaceae</taxon>
        <taxon>Acaryochloris</taxon>
        <taxon>Acaryochloris thomasi</taxon>
    </lineage>
</organism>
<dbReference type="EMBL" id="PQWO01000010">
    <property type="protein sequence ID" value="PZD72503.1"/>
    <property type="molecule type" value="Genomic_DNA"/>
</dbReference>
<dbReference type="PANTHER" id="PTHR37466">
    <property type="entry name" value="SLR1628 PROTEIN"/>
    <property type="match status" value="1"/>
</dbReference>
<comment type="caution">
    <text evidence="1">The sequence shown here is derived from an EMBL/GenBank/DDBJ whole genome shotgun (WGS) entry which is preliminary data.</text>
</comment>
<protein>
    <recommendedName>
        <fullName evidence="3">DUF2237 domain-containing protein</fullName>
    </recommendedName>
</protein>
<evidence type="ECO:0008006" key="3">
    <source>
        <dbReference type="Google" id="ProtNLM"/>
    </source>
</evidence>
<sequence length="118" mass="12515">MSDAMNVLGSKLESCCTSPMTGFYRDGLCRTGGGDFGAHVVCAQMTDDFLAFTKAKGNDLSTPSSYFPGLKPGDCWCLCASRWQEAMVAGVAPPVVLTATHASALEYVSIDDLQQHAL</sequence>
<evidence type="ECO:0000313" key="1">
    <source>
        <dbReference type="EMBL" id="PZD72503.1"/>
    </source>
</evidence>
<dbReference type="InterPro" id="IPR018714">
    <property type="entry name" value="DUF2237"/>
</dbReference>
<reference evidence="1 2" key="1">
    <citation type="journal article" date="2018" name="Sci. Rep.">
        <title>A novel species of the marine cyanobacterium Acaryochloris with a unique pigment content and lifestyle.</title>
        <authorList>
            <person name="Partensky F."/>
            <person name="Six C."/>
            <person name="Ratin M."/>
            <person name="Garczarek L."/>
            <person name="Vaulot D."/>
            <person name="Probert I."/>
            <person name="Calteau A."/>
            <person name="Gourvil P."/>
            <person name="Marie D."/>
            <person name="Grebert T."/>
            <person name="Bouchier C."/>
            <person name="Le Panse S."/>
            <person name="Gachenot M."/>
            <person name="Rodriguez F."/>
            <person name="Garrido J.L."/>
        </authorList>
    </citation>
    <scope>NUCLEOTIDE SEQUENCE [LARGE SCALE GENOMIC DNA]</scope>
    <source>
        <strain evidence="1 2">RCC1774</strain>
    </source>
</reference>